<dbReference type="EMBL" id="AP021861">
    <property type="protein sequence ID" value="BBO34767.1"/>
    <property type="molecule type" value="Genomic_DNA"/>
</dbReference>
<dbReference type="Gene3D" id="2.40.160.10">
    <property type="entry name" value="Porin"/>
    <property type="match status" value="1"/>
</dbReference>
<feature type="signal peptide" evidence="3">
    <location>
        <begin position="1"/>
        <end position="25"/>
    </location>
</feature>
<keyword evidence="3" id="KW-0732">Signal</keyword>
<proteinExistence type="predicted"/>
<organism evidence="4 5">
    <name type="scientific">Lacipirellula parvula</name>
    <dbReference type="NCBI Taxonomy" id="2650471"/>
    <lineage>
        <taxon>Bacteria</taxon>
        <taxon>Pseudomonadati</taxon>
        <taxon>Planctomycetota</taxon>
        <taxon>Planctomycetia</taxon>
        <taxon>Pirellulales</taxon>
        <taxon>Lacipirellulaceae</taxon>
        <taxon>Lacipirellula</taxon>
    </lineage>
</organism>
<dbReference type="AlphaFoldDB" id="A0A5K7XFF4"/>
<dbReference type="Pfam" id="PF07396">
    <property type="entry name" value="Porin_O_P"/>
    <property type="match status" value="1"/>
</dbReference>
<keyword evidence="5" id="KW-1185">Reference proteome</keyword>
<accession>A0A5K7XFF4</accession>
<dbReference type="RefSeq" id="WP_152100277.1">
    <property type="nucleotide sequence ID" value="NZ_AP021861.1"/>
</dbReference>
<protein>
    <recommendedName>
        <fullName evidence="6">Phosphate-selective porin O and P</fullName>
    </recommendedName>
</protein>
<dbReference type="InterPro" id="IPR023614">
    <property type="entry name" value="Porin_dom_sf"/>
</dbReference>
<evidence type="ECO:0000256" key="1">
    <source>
        <dbReference type="SAM" id="Coils"/>
    </source>
</evidence>
<evidence type="ECO:0000256" key="3">
    <source>
        <dbReference type="SAM" id="SignalP"/>
    </source>
</evidence>
<evidence type="ECO:0000313" key="4">
    <source>
        <dbReference type="EMBL" id="BBO34767.1"/>
    </source>
</evidence>
<evidence type="ECO:0000256" key="2">
    <source>
        <dbReference type="SAM" id="MobiDB-lite"/>
    </source>
</evidence>
<keyword evidence="1" id="KW-0175">Coiled coil</keyword>
<dbReference type="InterPro" id="IPR010870">
    <property type="entry name" value="Porin_O/P"/>
</dbReference>
<evidence type="ECO:0008006" key="6">
    <source>
        <dbReference type="Google" id="ProtNLM"/>
    </source>
</evidence>
<dbReference type="Proteomes" id="UP000326837">
    <property type="component" value="Chromosome"/>
</dbReference>
<gene>
    <name evidence="4" type="ORF">PLANPX_4379</name>
</gene>
<feature type="region of interest" description="Disordered" evidence="2">
    <location>
        <begin position="27"/>
        <end position="74"/>
    </location>
</feature>
<dbReference type="SUPFAM" id="SSF56935">
    <property type="entry name" value="Porins"/>
    <property type="match status" value="1"/>
</dbReference>
<name>A0A5K7XFF4_9BACT</name>
<feature type="chain" id="PRO_5024796170" description="Phosphate-selective porin O and P" evidence="3">
    <location>
        <begin position="26"/>
        <end position="579"/>
    </location>
</feature>
<sequence>MLIWMRTRILLAALCGVFAVAELRAEETPSDVTGQGSSTATSAAETSESPSTPPLVTLPPIDSARNAPPVASPAGVVTPAAAHQLVNPADPSASSDQLLVPTERLTALEDRIQQLEQDLATQQAESAEVEKLDVDNLMIPSWGREGFQAESPDKEFKIHVGGRVQLDGVALSAPDLVLGGVGDQDAVDFRRARIRIDGTMYYTMQWAAEFDFVNAFDADPTNPADYVNAFGGDAMHTVVPTDLWWDFSEMPLLGNVRIGNQKDPIGLEHIQSSRFLDFMERSYLQDAFFGPFNNGFSPGIMVHSYNEAETVTWQYGIFRNTQNSFAYDIGDSQYAATGRITCVPWSDCDDRELIHLAVAGSYRGLDQEEEVSTGNIRVRSRASLRNGPGPLNPTIADTNFAGRIFADNQLLLNPEFAYVHGPWLFQSEYCGGWINGGTFTPIGGAPIDPGQVFFQGSYVNVLYFLTGEHRAYDRHEARFGRVIPNENAMRLRDGTLTGLGAWQIGARYGFLDLNDAGIAGGYIQDLTLGLNWFLNPHAKLQFNYIADHVDNRLRNNAGVVTAVNDAFLTGFGVRFACDF</sequence>
<evidence type="ECO:0000313" key="5">
    <source>
        <dbReference type="Proteomes" id="UP000326837"/>
    </source>
</evidence>
<reference evidence="5" key="1">
    <citation type="submission" date="2019-10" db="EMBL/GenBank/DDBJ databases">
        <title>Lacipirellula parvula gen. nov., sp. nov., representing a lineage of planctomycetes widespread in freshwater anoxic habitats, and description of the family Lacipirellulaceae.</title>
        <authorList>
            <person name="Dedysh S.N."/>
            <person name="Kulichevskaya I.S."/>
            <person name="Beletsky A.V."/>
            <person name="Rakitin A.L."/>
            <person name="Mardanov A.V."/>
            <person name="Ivanova A.A."/>
            <person name="Saltykova V.X."/>
            <person name="Rijpstra W.I.C."/>
            <person name="Sinninghe Damste J.S."/>
            <person name="Ravin N.V."/>
        </authorList>
    </citation>
    <scope>NUCLEOTIDE SEQUENCE [LARGE SCALE GENOMIC DNA]</scope>
    <source>
        <strain evidence="5">PX69</strain>
    </source>
</reference>
<feature type="compositionally biased region" description="Low complexity" evidence="2">
    <location>
        <begin position="37"/>
        <end position="50"/>
    </location>
</feature>
<dbReference type="KEGG" id="lpav:PLANPX_4379"/>
<feature type="coiled-coil region" evidence="1">
    <location>
        <begin position="105"/>
        <end position="132"/>
    </location>
</feature>